<comment type="similarity">
    <text evidence="1">Belongs to the small GTPase superfamily. Rab family.</text>
</comment>
<dbReference type="SMART" id="SM00175">
    <property type="entry name" value="RAB"/>
    <property type="match status" value="1"/>
</dbReference>
<keyword evidence="2" id="KW-0488">Methylation</keyword>
<dbReference type="SUPFAM" id="SSF52540">
    <property type="entry name" value="P-loop containing nucleoside triphosphate hydrolases"/>
    <property type="match status" value="1"/>
</dbReference>
<evidence type="ECO:0008006" key="9">
    <source>
        <dbReference type="Google" id="ProtNLM"/>
    </source>
</evidence>
<dbReference type="PANTHER" id="PTHR47981:SF20">
    <property type="entry name" value="RAS-RELATED PROTEIN RAB-7A"/>
    <property type="match status" value="1"/>
</dbReference>
<dbReference type="KEGG" id="ndi:NDAI_0A06180"/>
<feature type="compositionally biased region" description="Polar residues" evidence="6">
    <location>
        <begin position="144"/>
        <end position="156"/>
    </location>
</feature>
<dbReference type="GO" id="GO:0005525">
    <property type="term" value="F:GTP binding"/>
    <property type="evidence" value="ECO:0007669"/>
    <property type="project" value="UniProtKB-KW"/>
</dbReference>
<evidence type="ECO:0000256" key="1">
    <source>
        <dbReference type="ARBA" id="ARBA00006270"/>
    </source>
</evidence>
<evidence type="ECO:0000256" key="6">
    <source>
        <dbReference type="SAM" id="MobiDB-lite"/>
    </source>
</evidence>
<dbReference type="Proteomes" id="UP000000689">
    <property type="component" value="Chromosome 1"/>
</dbReference>
<keyword evidence="3" id="KW-0547">Nucleotide-binding</keyword>
<dbReference type="SMART" id="SM00174">
    <property type="entry name" value="RHO"/>
    <property type="match status" value="1"/>
</dbReference>
<proteinExistence type="inferred from homology"/>
<sequence length="583" mass="66203">MIDHNPQFHNSRNSKRYSTTNLLLSPILTTSPNVTAPSSARSSTATLGLGIGYGSHSTQDRKSSSASLYRIERSDPQLSSSSPRHTSLRPSIDSPLSSKSLSNPNIPTNNLKILLVGDTDVGKTSMILSYCHELSSHSPSTSSFKLNRPSSQLQKRTTSINNNYDDRKQTMPIQYSKFENNEKLSSHNTIHTDNMIKLKKTVLTNTKFQERKTKNLKRFSLNDFDDMLLKRKSLLLNKNMDSTSMDVNDNNDNYTSYDYVDMKQKDNDGKKDASNKQNEIIINTRPTIGIDIKTTLINIGGDKRFNCIFWDPAGQERFKNVMMNSLYRVSDGIILSYDICNLQSFQNCCQVWLKDVLDNLRFKDLSRVKFYLVGNKVDMYKERQVNHEDVLNMITNMEYDYGLAISGNFEVSCKWENNVERTFNLILMDLIESGCYEHSYYPLGVEAAKGASSPDSNSGSTFCEENRHKPSFEEESPRSTVRNRFIKRMSREDLDPYNELGTFNSTIVDMNATFVEESSRTSSQSDKSGNFSNKQNSSKKLQQKKKELSKRSSKPATKGKVIDITKPLGSEQERQSSSSPCCY</sequence>
<feature type="region of interest" description="Disordered" evidence="6">
    <location>
        <begin position="52"/>
        <end position="109"/>
    </location>
</feature>
<organism evidence="7 8">
    <name type="scientific">Naumovozyma dairenensis (strain ATCC 10597 / BCRC 20456 / CBS 421 / NBRC 0211 / NRRL Y-12639)</name>
    <name type="common">Saccharomyces dairenensis</name>
    <dbReference type="NCBI Taxonomy" id="1071378"/>
    <lineage>
        <taxon>Eukaryota</taxon>
        <taxon>Fungi</taxon>
        <taxon>Dikarya</taxon>
        <taxon>Ascomycota</taxon>
        <taxon>Saccharomycotina</taxon>
        <taxon>Saccharomycetes</taxon>
        <taxon>Saccharomycetales</taxon>
        <taxon>Saccharomycetaceae</taxon>
        <taxon>Naumovozyma</taxon>
    </lineage>
</organism>
<gene>
    <name evidence="7" type="primary">NDAI0A06180</name>
    <name evidence="7" type="ordered locus">NDAI_0A06180</name>
</gene>
<evidence type="ECO:0000256" key="2">
    <source>
        <dbReference type="ARBA" id="ARBA00022481"/>
    </source>
</evidence>
<dbReference type="HOGENOM" id="CLU_030444_0_0_1"/>
<dbReference type="STRING" id="1071378.G0W4N5"/>
<keyword evidence="4" id="KW-0342">GTP-binding</keyword>
<dbReference type="OMA" id="NMITNME"/>
<dbReference type="AlphaFoldDB" id="G0W4N5"/>
<feature type="compositionally biased region" description="Basic and acidic residues" evidence="6">
    <location>
        <begin position="464"/>
        <end position="477"/>
    </location>
</feature>
<dbReference type="Gene3D" id="3.40.50.300">
    <property type="entry name" value="P-loop containing nucleotide triphosphate hydrolases"/>
    <property type="match status" value="2"/>
</dbReference>
<dbReference type="RefSeq" id="XP_003668016.1">
    <property type="nucleotide sequence ID" value="XM_003667968.1"/>
</dbReference>
<dbReference type="GO" id="GO:0005770">
    <property type="term" value="C:late endosome"/>
    <property type="evidence" value="ECO:0007669"/>
    <property type="project" value="TreeGrafter"/>
</dbReference>
<dbReference type="InterPro" id="IPR027417">
    <property type="entry name" value="P-loop_NTPase"/>
</dbReference>
<dbReference type="GeneID" id="11494236"/>
<feature type="compositionally biased region" description="Polar residues" evidence="6">
    <location>
        <begin position="76"/>
        <end position="89"/>
    </location>
</feature>
<dbReference type="SMART" id="SM00173">
    <property type="entry name" value="RAS"/>
    <property type="match status" value="1"/>
</dbReference>
<keyword evidence="5" id="KW-0449">Lipoprotein</keyword>
<feature type="region of interest" description="Disordered" evidence="6">
    <location>
        <begin position="136"/>
        <end position="156"/>
    </location>
</feature>
<dbReference type="InterPro" id="IPR001806">
    <property type="entry name" value="Small_GTPase"/>
</dbReference>
<name>G0W4N5_NAUDC</name>
<reference evidence="7 8" key="1">
    <citation type="journal article" date="2011" name="Proc. Natl. Acad. Sci. U.S.A.">
        <title>Evolutionary erosion of yeast sex chromosomes by mating-type switching accidents.</title>
        <authorList>
            <person name="Gordon J.L."/>
            <person name="Armisen D."/>
            <person name="Proux-Wera E."/>
            <person name="Oheigeartaigh S.S."/>
            <person name="Byrne K.P."/>
            <person name="Wolfe K.H."/>
        </authorList>
    </citation>
    <scope>NUCLEOTIDE SEQUENCE [LARGE SCALE GENOMIC DNA]</scope>
    <source>
        <strain evidence="8">ATCC 10597 / BCRC 20456 / CBS 421 / NBRC 0211 / NRRL Y-12639</strain>
    </source>
</reference>
<accession>G0W4N5</accession>
<evidence type="ECO:0000256" key="4">
    <source>
        <dbReference type="ARBA" id="ARBA00023134"/>
    </source>
</evidence>
<dbReference type="GO" id="GO:0003924">
    <property type="term" value="F:GTPase activity"/>
    <property type="evidence" value="ECO:0007669"/>
    <property type="project" value="InterPro"/>
</dbReference>
<feature type="region of interest" description="Disordered" evidence="6">
    <location>
        <begin position="450"/>
        <end position="480"/>
    </location>
</feature>
<dbReference type="CDD" id="cd00154">
    <property type="entry name" value="Rab"/>
    <property type="match status" value="1"/>
</dbReference>
<feature type="compositionally biased region" description="Low complexity" evidence="6">
    <location>
        <begin position="527"/>
        <end position="540"/>
    </location>
</feature>
<keyword evidence="5" id="KW-0636">Prenylation</keyword>
<feature type="region of interest" description="Disordered" evidence="6">
    <location>
        <begin position="518"/>
        <end position="583"/>
    </location>
</feature>
<evidence type="ECO:0000256" key="5">
    <source>
        <dbReference type="ARBA" id="ARBA00023289"/>
    </source>
</evidence>
<dbReference type="PANTHER" id="PTHR47981">
    <property type="entry name" value="RAB FAMILY"/>
    <property type="match status" value="1"/>
</dbReference>
<feature type="compositionally biased region" description="Low complexity" evidence="6">
    <location>
        <begin position="90"/>
        <end position="107"/>
    </location>
</feature>
<dbReference type="Pfam" id="PF00071">
    <property type="entry name" value="Ras"/>
    <property type="match status" value="1"/>
</dbReference>
<keyword evidence="8" id="KW-1185">Reference proteome</keyword>
<evidence type="ECO:0000313" key="8">
    <source>
        <dbReference type="Proteomes" id="UP000000689"/>
    </source>
</evidence>
<feature type="compositionally biased region" description="Polar residues" evidence="6">
    <location>
        <begin position="453"/>
        <end position="463"/>
    </location>
</feature>
<evidence type="ECO:0000256" key="3">
    <source>
        <dbReference type="ARBA" id="ARBA00022741"/>
    </source>
</evidence>
<evidence type="ECO:0000313" key="7">
    <source>
        <dbReference type="EMBL" id="CCD22773.1"/>
    </source>
</evidence>
<dbReference type="OrthoDB" id="9989112at2759"/>
<dbReference type="PROSITE" id="PS51419">
    <property type="entry name" value="RAB"/>
    <property type="match status" value="1"/>
</dbReference>
<dbReference type="EMBL" id="HE580267">
    <property type="protein sequence ID" value="CCD22773.1"/>
    <property type="molecule type" value="Genomic_DNA"/>
</dbReference>
<dbReference type="eggNOG" id="KOG0087">
    <property type="taxonomic scope" value="Eukaryota"/>
</dbReference>
<protein>
    <recommendedName>
        <fullName evidence="9">GTP-binding protein YPT11</fullName>
    </recommendedName>
</protein>